<reference evidence="5 6" key="1">
    <citation type="submission" date="2021-06" db="EMBL/GenBank/DDBJ databases">
        <title>Bacillus sp. RD4P76, an endophyte from a halophyte.</title>
        <authorList>
            <person name="Sun J.-Q."/>
        </authorList>
    </citation>
    <scope>NUCLEOTIDE SEQUENCE [LARGE SCALE GENOMIC DNA]</scope>
    <source>
        <strain evidence="5 6">JCM 17098</strain>
    </source>
</reference>
<proteinExistence type="predicted"/>
<keyword evidence="6" id="KW-1185">Reference proteome</keyword>
<dbReference type="PRINTS" id="PR00035">
    <property type="entry name" value="HTHGNTR"/>
</dbReference>
<accession>A0ABS6JRY9</accession>
<gene>
    <name evidence="5" type="ORF">KS407_06085</name>
</gene>
<keyword evidence="1" id="KW-0805">Transcription regulation</keyword>
<name>A0ABS6JRY9_9BACI</name>
<dbReference type="CDD" id="cd07377">
    <property type="entry name" value="WHTH_GntR"/>
    <property type="match status" value="1"/>
</dbReference>
<dbReference type="SUPFAM" id="SSF53822">
    <property type="entry name" value="Periplasmic binding protein-like I"/>
    <property type="match status" value="1"/>
</dbReference>
<comment type="caution">
    <text evidence="5">The sequence shown here is derived from an EMBL/GenBank/DDBJ whole genome shotgun (WGS) entry which is preliminary data.</text>
</comment>
<dbReference type="RefSeq" id="WP_088076311.1">
    <property type="nucleotide sequence ID" value="NZ_JAHQCR010000030.1"/>
</dbReference>
<dbReference type="Gene3D" id="1.10.10.10">
    <property type="entry name" value="Winged helix-like DNA-binding domain superfamily/Winged helix DNA-binding domain"/>
    <property type="match status" value="1"/>
</dbReference>
<evidence type="ECO:0000256" key="2">
    <source>
        <dbReference type="ARBA" id="ARBA00023125"/>
    </source>
</evidence>
<dbReference type="PANTHER" id="PTHR30146">
    <property type="entry name" value="LACI-RELATED TRANSCRIPTIONAL REPRESSOR"/>
    <property type="match status" value="1"/>
</dbReference>
<dbReference type="PANTHER" id="PTHR30146:SF150">
    <property type="entry name" value="ARABINOSE METABOLISM TRANSCRIPTIONAL REPRESSOR"/>
    <property type="match status" value="1"/>
</dbReference>
<evidence type="ECO:0000256" key="1">
    <source>
        <dbReference type="ARBA" id="ARBA00023015"/>
    </source>
</evidence>
<dbReference type="SUPFAM" id="SSF46785">
    <property type="entry name" value="Winged helix' DNA-binding domain"/>
    <property type="match status" value="1"/>
</dbReference>
<organism evidence="5 6">
    <name type="scientific">Evansella alkalicola</name>
    <dbReference type="NCBI Taxonomy" id="745819"/>
    <lineage>
        <taxon>Bacteria</taxon>
        <taxon>Bacillati</taxon>
        <taxon>Bacillota</taxon>
        <taxon>Bacilli</taxon>
        <taxon>Bacillales</taxon>
        <taxon>Bacillaceae</taxon>
        <taxon>Evansella</taxon>
    </lineage>
</organism>
<dbReference type="InterPro" id="IPR046335">
    <property type="entry name" value="LacI/GalR-like_sensor"/>
</dbReference>
<feature type="domain" description="HTH gntR-type" evidence="4">
    <location>
        <begin position="2"/>
        <end position="70"/>
    </location>
</feature>
<dbReference type="SMART" id="SM00345">
    <property type="entry name" value="HTH_GNTR"/>
    <property type="match status" value="1"/>
</dbReference>
<evidence type="ECO:0000313" key="6">
    <source>
        <dbReference type="Proteomes" id="UP000790580"/>
    </source>
</evidence>
<dbReference type="PROSITE" id="PS50949">
    <property type="entry name" value="HTH_GNTR"/>
    <property type="match status" value="1"/>
</dbReference>
<dbReference type="InterPro" id="IPR028082">
    <property type="entry name" value="Peripla_BP_I"/>
</dbReference>
<keyword evidence="3" id="KW-0804">Transcription</keyword>
<sequence>MQTKYNKVKQEIKTRILDGTYVPNQKINSENELMKEFGVSRHTIRVAVGELVNEGWLYREQGAGTFCADRKTNEKKPKTNKKNIAIITTFISDYIFPSIIRGAESYLSERGYNVSIYSTNNNIDSEKRVLESILSQDVDGVIVEPTKSAFTNPNINYYFNLERMNIPYIMINAFYEELEPLCLVMDDEKGGYAQTEHLIELGHKNIVGFFQTDDTQGVKRMKGYIKAHRKHQVPINPNYIISFFSEEKKTKPHEELEKLLSASADVPTAIVCYNDELAVSLLDITRNRKLNIPKDISIVGYDDSFLAEATEVKLTTVKHPKMEMGEEAARMIVNLVEENHSPSRKASPKYENVLYEPKLVIRQSTRKIEDK</sequence>
<protein>
    <submittedName>
        <fullName evidence="5">GntR family transcriptional regulator</fullName>
    </submittedName>
</protein>
<dbReference type="InterPro" id="IPR036388">
    <property type="entry name" value="WH-like_DNA-bd_sf"/>
</dbReference>
<dbReference type="CDD" id="cd01541">
    <property type="entry name" value="PBP1_AraR"/>
    <property type="match status" value="1"/>
</dbReference>
<keyword evidence="2" id="KW-0238">DNA-binding</keyword>
<dbReference type="InterPro" id="IPR000524">
    <property type="entry name" value="Tscrpt_reg_HTH_GntR"/>
</dbReference>
<dbReference type="InterPro" id="IPR036390">
    <property type="entry name" value="WH_DNA-bd_sf"/>
</dbReference>
<dbReference type="InterPro" id="IPR033532">
    <property type="entry name" value="AraR_ligand_bind_dom"/>
</dbReference>
<dbReference type="EMBL" id="JAHQCR010000030">
    <property type="protein sequence ID" value="MBU9721012.1"/>
    <property type="molecule type" value="Genomic_DNA"/>
</dbReference>
<evidence type="ECO:0000259" key="4">
    <source>
        <dbReference type="PROSITE" id="PS50949"/>
    </source>
</evidence>
<evidence type="ECO:0000256" key="3">
    <source>
        <dbReference type="ARBA" id="ARBA00023163"/>
    </source>
</evidence>
<dbReference type="Pfam" id="PF13377">
    <property type="entry name" value="Peripla_BP_3"/>
    <property type="match status" value="1"/>
</dbReference>
<evidence type="ECO:0000313" key="5">
    <source>
        <dbReference type="EMBL" id="MBU9721012.1"/>
    </source>
</evidence>
<dbReference type="Proteomes" id="UP000790580">
    <property type="component" value="Unassembled WGS sequence"/>
</dbReference>
<dbReference type="Pfam" id="PF00392">
    <property type="entry name" value="GntR"/>
    <property type="match status" value="1"/>
</dbReference>
<dbReference type="Gene3D" id="3.40.50.2300">
    <property type="match status" value="2"/>
</dbReference>